<comment type="function">
    <text evidence="14">Catalyzes the reduction of the glycolytic intermediate dihydroxyacetone phosphate (DHAP) to sn-glycerol 3-phosphate (G3P), the key precursor for phospholipid synthesis.</text>
</comment>
<evidence type="ECO:0000256" key="16">
    <source>
        <dbReference type="PIRSR" id="PIRSR000114-2"/>
    </source>
</evidence>
<dbReference type="PANTHER" id="PTHR11728">
    <property type="entry name" value="GLYCEROL-3-PHOSPHATE DEHYDROGENASE"/>
    <property type="match status" value="1"/>
</dbReference>
<feature type="binding site" evidence="14">
    <location>
        <position position="261"/>
    </location>
    <ligand>
        <name>sn-glycerol 3-phosphate</name>
        <dbReference type="ChEBI" id="CHEBI:57597"/>
    </ligand>
</feature>
<dbReference type="UniPathway" id="UPA00940"/>
<feature type="binding site" evidence="14">
    <location>
        <position position="145"/>
    </location>
    <ligand>
        <name>NADPH</name>
        <dbReference type="ChEBI" id="CHEBI:57783"/>
    </ligand>
</feature>
<evidence type="ECO:0000256" key="2">
    <source>
        <dbReference type="ARBA" id="ARBA00022516"/>
    </source>
</evidence>
<dbReference type="Proteomes" id="UP000051820">
    <property type="component" value="Unassembled WGS sequence"/>
</dbReference>
<dbReference type="AlphaFoldDB" id="A0A0R1W7M4"/>
<comment type="catalytic activity">
    <reaction evidence="14">
        <text>sn-glycerol 3-phosphate + NAD(+) = dihydroxyacetone phosphate + NADH + H(+)</text>
        <dbReference type="Rhea" id="RHEA:11092"/>
        <dbReference type="ChEBI" id="CHEBI:15378"/>
        <dbReference type="ChEBI" id="CHEBI:57540"/>
        <dbReference type="ChEBI" id="CHEBI:57597"/>
        <dbReference type="ChEBI" id="CHEBI:57642"/>
        <dbReference type="ChEBI" id="CHEBI:57945"/>
        <dbReference type="EC" id="1.1.1.94"/>
    </reaction>
</comment>
<feature type="binding site" evidence="14">
    <location>
        <position position="249"/>
    </location>
    <ligand>
        <name>sn-glycerol 3-phosphate</name>
        <dbReference type="ChEBI" id="CHEBI:57597"/>
    </ligand>
</feature>
<protein>
    <recommendedName>
        <fullName evidence="12 14">Glycerol-3-phosphate dehydrogenase [NAD(P)+]</fullName>
        <ecNumber evidence="11 14">1.1.1.94</ecNumber>
    </recommendedName>
    <alternativeName>
        <fullName evidence="14">NAD(P)(+)-dependent glycerol-3-phosphate dehydrogenase</fullName>
    </alternativeName>
    <alternativeName>
        <fullName evidence="13 14">NAD(P)H-dependent dihydroxyacetone-phosphate reductase</fullName>
    </alternativeName>
</protein>
<keyword evidence="8 14" id="KW-0594">Phospholipid biosynthesis</keyword>
<evidence type="ECO:0000256" key="11">
    <source>
        <dbReference type="ARBA" id="ARBA00066687"/>
    </source>
</evidence>
<feature type="binding site" evidence="17">
    <location>
        <position position="260"/>
    </location>
    <ligand>
        <name>NAD(+)</name>
        <dbReference type="ChEBI" id="CHEBI:57540"/>
    </ligand>
</feature>
<keyword evidence="5 14" id="KW-0560">Oxidoreductase</keyword>
<feature type="binding site" evidence="14">
    <location>
        <position position="33"/>
    </location>
    <ligand>
        <name>NADPH</name>
        <dbReference type="ChEBI" id="CHEBI:57783"/>
    </ligand>
</feature>
<keyword evidence="2 14" id="KW-0444">Lipid biosynthesis</keyword>
<feature type="binding site" evidence="14">
    <location>
        <position position="110"/>
    </location>
    <ligand>
        <name>sn-glycerol 3-phosphate</name>
        <dbReference type="ChEBI" id="CHEBI:57597"/>
    </ligand>
</feature>
<dbReference type="OrthoDB" id="9812273at2"/>
<feature type="domain" description="Glycerol-3-phosphate dehydrogenase NAD-dependent N-terminal" evidence="19">
    <location>
        <begin position="4"/>
        <end position="162"/>
    </location>
</feature>
<accession>A0A0R1W7M4</accession>
<comment type="similarity">
    <text evidence="1 14 18">Belongs to the NAD-dependent glycerol-3-phosphate dehydrogenase family.</text>
</comment>
<evidence type="ECO:0000256" key="9">
    <source>
        <dbReference type="ARBA" id="ARBA00023264"/>
    </source>
</evidence>
<dbReference type="Gene3D" id="3.40.50.720">
    <property type="entry name" value="NAD(P)-binding Rossmann-like Domain"/>
    <property type="match status" value="1"/>
</dbReference>
<feature type="binding site" evidence="14">
    <location>
        <position position="286"/>
    </location>
    <ligand>
        <name>NADPH</name>
        <dbReference type="ChEBI" id="CHEBI:57783"/>
    </ligand>
</feature>
<proteinExistence type="inferred from homology"/>
<keyword evidence="9 14" id="KW-1208">Phospholipid metabolism</keyword>
<dbReference type="GO" id="GO:0141152">
    <property type="term" value="F:glycerol-3-phosphate dehydrogenase (NAD+) activity"/>
    <property type="evidence" value="ECO:0007669"/>
    <property type="project" value="RHEA"/>
</dbReference>
<comment type="pathway">
    <text evidence="14">Membrane lipid metabolism; glycerophospholipid metabolism.</text>
</comment>
<evidence type="ECO:0000256" key="6">
    <source>
        <dbReference type="ARBA" id="ARBA00023027"/>
    </source>
</evidence>
<feature type="binding site" evidence="14">
    <location>
        <position position="260"/>
    </location>
    <ligand>
        <name>sn-glycerol 3-phosphate</name>
        <dbReference type="ChEBI" id="CHEBI:57597"/>
    </ligand>
</feature>
<dbReference type="SUPFAM" id="SSF48179">
    <property type="entry name" value="6-phosphogluconate dehydrogenase C-terminal domain-like"/>
    <property type="match status" value="1"/>
</dbReference>
<dbReference type="NCBIfam" id="NF000941">
    <property type="entry name" value="PRK00094.1-3"/>
    <property type="match status" value="1"/>
</dbReference>
<feature type="binding site" evidence="14">
    <location>
        <position position="110"/>
    </location>
    <ligand>
        <name>NADPH</name>
        <dbReference type="ChEBI" id="CHEBI:57783"/>
    </ligand>
</feature>
<evidence type="ECO:0000256" key="15">
    <source>
        <dbReference type="PIRSR" id="PIRSR000114-1"/>
    </source>
</evidence>
<dbReference type="FunFam" id="1.10.1040.10:FF:000001">
    <property type="entry name" value="Glycerol-3-phosphate dehydrogenase [NAD(P)+]"/>
    <property type="match status" value="1"/>
</dbReference>
<dbReference type="GO" id="GO:0046167">
    <property type="term" value="P:glycerol-3-phosphate biosynthetic process"/>
    <property type="evidence" value="ECO:0007669"/>
    <property type="project" value="UniProtKB-UniRule"/>
</dbReference>
<name>A0A0R1W7M4_9LACO</name>
<dbReference type="PATRIC" id="fig|1423807.3.peg.169"/>
<dbReference type="InterPro" id="IPR008927">
    <property type="entry name" value="6-PGluconate_DH-like_C_sf"/>
</dbReference>
<comment type="caution">
    <text evidence="21">The sequence shown here is derived from an EMBL/GenBank/DDBJ whole genome shotgun (WGS) entry which is preliminary data.</text>
</comment>
<feature type="binding site" evidence="17">
    <location>
        <begin position="9"/>
        <end position="14"/>
    </location>
    <ligand>
        <name>NAD(+)</name>
        <dbReference type="ChEBI" id="CHEBI:57540"/>
    </ligand>
</feature>
<evidence type="ECO:0000256" key="18">
    <source>
        <dbReference type="RuleBase" id="RU000437"/>
    </source>
</evidence>
<comment type="caution">
    <text evidence="14">Lacks conserved residue(s) required for the propagation of feature annotation.</text>
</comment>
<dbReference type="FunFam" id="3.40.50.720:FF:000019">
    <property type="entry name" value="Glycerol-3-phosphate dehydrogenase [NAD(P)+]"/>
    <property type="match status" value="1"/>
</dbReference>
<reference evidence="21 22" key="1">
    <citation type="journal article" date="2015" name="Genome Announc.">
        <title>Expanding the biotechnology potential of lactobacilli through comparative genomics of 213 strains and associated genera.</title>
        <authorList>
            <person name="Sun Z."/>
            <person name="Harris H.M."/>
            <person name="McCann A."/>
            <person name="Guo C."/>
            <person name="Argimon S."/>
            <person name="Zhang W."/>
            <person name="Yang X."/>
            <person name="Jeffery I.B."/>
            <person name="Cooney J.C."/>
            <person name="Kagawa T.F."/>
            <person name="Liu W."/>
            <person name="Song Y."/>
            <person name="Salvetti E."/>
            <person name="Wrobel A."/>
            <person name="Rasinkangas P."/>
            <person name="Parkhill J."/>
            <person name="Rea M.C."/>
            <person name="O'Sullivan O."/>
            <person name="Ritari J."/>
            <person name="Douillard F.P."/>
            <person name="Paul Ross R."/>
            <person name="Yang R."/>
            <person name="Briner A.E."/>
            <person name="Felis G.E."/>
            <person name="de Vos W.M."/>
            <person name="Barrangou R."/>
            <person name="Klaenhammer T.R."/>
            <person name="Caufield P.W."/>
            <person name="Cui Y."/>
            <person name="Zhang H."/>
            <person name="O'Toole P.W."/>
        </authorList>
    </citation>
    <scope>NUCLEOTIDE SEQUENCE [LARGE SCALE GENOMIC DNA]</scope>
    <source>
        <strain evidence="21 22">DSM 5007</strain>
    </source>
</reference>
<dbReference type="EMBL" id="AZGF01000001">
    <property type="protein sequence ID" value="KRM13597.1"/>
    <property type="molecule type" value="Genomic_DNA"/>
</dbReference>
<evidence type="ECO:0000256" key="5">
    <source>
        <dbReference type="ARBA" id="ARBA00023002"/>
    </source>
</evidence>
<evidence type="ECO:0000256" key="3">
    <source>
        <dbReference type="ARBA" id="ARBA00022741"/>
    </source>
</evidence>
<feature type="binding site" evidence="16">
    <location>
        <begin position="260"/>
        <end position="261"/>
    </location>
    <ligand>
        <name>substrate</name>
    </ligand>
</feature>
<dbReference type="PRINTS" id="PR00077">
    <property type="entry name" value="GPDHDRGNASE"/>
</dbReference>
<organism evidence="21 22">
    <name type="scientific">Paucilactobacillus suebicus DSM 5007 = KCTC 3549</name>
    <dbReference type="NCBI Taxonomy" id="1423807"/>
    <lineage>
        <taxon>Bacteria</taxon>
        <taxon>Bacillati</taxon>
        <taxon>Bacillota</taxon>
        <taxon>Bacilli</taxon>
        <taxon>Lactobacillales</taxon>
        <taxon>Lactobacillaceae</taxon>
        <taxon>Paucilactobacillus</taxon>
    </lineage>
</organism>
<dbReference type="InterPro" id="IPR036291">
    <property type="entry name" value="NAD(P)-bd_dom_sf"/>
</dbReference>
<keyword evidence="3 14" id="KW-0547">Nucleotide-binding</keyword>
<feature type="binding site" evidence="14">
    <location>
        <position position="259"/>
    </location>
    <ligand>
        <name>sn-glycerol 3-phosphate</name>
        <dbReference type="ChEBI" id="CHEBI:57597"/>
    </ligand>
</feature>
<feature type="binding site" evidence="17">
    <location>
        <position position="145"/>
    </location>
    <ligand>
        <name>NAD(+)</name>
        <dbReference type="ChEBI" id="CHEBI:57540"/>
    </ligand>
</feature>
<dbReference type="InterPro" id="IPR013328">
    <property type="entry name" value="6PGD_dom2"/>
</dbReference>
<feature type="binding site" evidence="14">
    <location>
        <position position="13"/>
    </location>
    <ligand>
        <name>NADPH</name>
        <dbReference type="ChEBI" id="CHEBI:57783"/>
    </ligand>
</feature>
<feature type="domain" description="Glycerol-3-phosphate dehydrogenase NAD-dependent C-terminal" evidence="20">
    <location>
        <begin position="185"/>
        <end position="325"/>
    </location>
</feature>
<dbReference type="InterPro" id="IPR011128">
    <property type="entry name" value="G3P_DH_NAD-dep_N"/>
</dbReference>
<dbReference type="GO" id="GO:0006650">
    <property type="term" value="P:glycerophospholipid metabolic process"/>
    <property type="evidence" value="ECO:0007669"/>
    <property type="project" value="UniProtKB-UniRule"/>
</dbReference>
<evidence type="ECO:0000259" key="19">
    <source>
        <dbReference type="Pfam" id="PF01210"/>
    </source>
</evidence>
<feature type="binding site" evidence="14">
    <location>
        <position position="12"/>
    </location>
    <ligand>
        <name>NADPH</name>
        <dbReference type="ChEBI" id="CHEBI:57783"/>
    </ligand>
</feature>
<feature type="binding site" evidence="14">
    <location>
        <position position="284"/>
    </location>
    <ligand>
        <name>NADPH</name>
        <dbReference type="ChEBI" id="CHEBI:57783"/>
    </ligand>
</feature>
<dbReference type="PANTHER" id="PTHR11728:SF1">
    <property type="entry name" value="GLYCEROL-3-PHOSPHATE DEHYDROGENASE [NAD(+)] 2, CHLOROPLASTIC"/>
    <property type="match status" value="1"/>
</dbReference>
<keyword evidence="6 14" id="KW-0520">NAD</keyword>
<dbReference type="GO" id="GO:0005975">
    <property type="term" value="P:carbohydrate metabolic process"/>
    <property type="evidence" value="ECO:0007669"/>
    <property type="project" value="InterPro"/>
</dbReference>
<dbReference type="GO" id="GO:0046168">
    <property type="term" value="P:glycerol-3-phosphate catabolic process"/>
    <property type="evidence" value="ECO:0007669"/>
    <property type="project" value="InterPro"/>
</dbReference>
<dbReference type="NCBIfam" id="NF000942">
    <property type="entry name" value="PRK00094.1-4"/>
    <property type="match status" value="1"/>
</dbReference>
<sequence>MTEKVAVLGAGSWGSILANLLAENGQDVTLWSHNAEQVKVLNEQHVNPRYIKDFTYSKRLKATDDMQSAVDGASVVLIVVPTKAIREVGGQLGQLLSKLGQRPLIVHATKGLEQNTYKRPSEMLTEEINEANRTDIVVLSGPSHAEDVARKDLTSVTAACADFAGAQTVQKLFSNDYFRVYTNDDVIGTEFGAALKNIIAIGAGIINGLGFHDNAKAALITRGLTEIRRLGVAFGANPFTFIGLSGVGDLIVTATSVNSRNWRAGNQLGQGKSLKEVMDNMGMIIEGVYTTKAAYELAQQRNVSMPITEAIYQVLYEDADVKTAIHGLMQREVTSEVE</sequence>
<evidence type="ECO:0000256" key="8">
    <source>
        <dbReference type="ARBA" id="ARBA00023209"/>
    </source>
</evidence>
<comment type="catalytic activity">
    <reaction evidence="10">
        <text>sn-glycerol 3-phosphate + NADP(+) = dihydroxyacetone phosphate + NADPH + H(+)</text>
        <dbReference type="Rhea" id="RHEA:11096"/>
        <dbReference type="ChEBI" id="CHEBI:15378"/>
        <dbReference type="ChEBI" id="CHEBI:57597"/>
        <dbReference type="ChEBI" id="CHEBI:57642"/>
        <dbReference type="ChEBI" id="CHEBI:57783"/>
        <dbReference type="ChEBI" id="CHEBI:58349"/>
        <dbReference type="EC" id="1.1.1.94"/>
    </reaction>
    <physiologicalReaction direction="right-to-left" evidence="10">
        <dbReference type="Rhea" id="RHEA:11098"/>
    </physiologicalReaction>
</comment>
<evidence type="ECO:0000256" key="10">
    <source>
        <dbReference type="ARBA" id="ARBA00052716"/>
    </source>
</evidence>
<dbReference type="HAMAP" id="MF_00394">
    <property type="entry name" value="NAD_Glyc3P_dehydrog"/>
    <property type="match status" value="1"/>
</dbReference>
<dbReference type="Pfam" id="PF01210">
    <property type="entry name" value="NAD_Gly3P_dh_N"/>
    <property type="match status" value="1"/>
</dbReference>
<dbReference type="PIRSF" id="PIRSF000114">
    <property type="entry name" value="Glycerol-3-P_dh"/>
    <property type="match status" value="1"/>
</dbReference>
<feature type="binding site" evidence="14">
    <location>
        <position position="196"/>
    </location>
    <ligand>
        <name>sn-glycerol 3-phosphate</name>
        <dbReference type="ChEBI" id="CHEBI:57597"/>
    </ligand>
</feature>
<dbReference type="GO" id="GO:0008654">
    <property type="term" value="P:phospholipid biosynthetic process"/>
    <property type="evidence" value="ECO:0007669"/>
    <property type="project" value="UniProtKB-KW"/>
</dbReference>
<dbReference type="RefSeq" id="WP_010622919.1">
    <property type="nucleotide sequence ID" value="NZ_AZGF01000001.1"/>
</dbReference>
<evidence type="ECO:0000313" key="22">
    <source>
        <dbReference type="Proteomes" id="UP000051820"/>
    </source>
</evidence>
<keyword evidence="22" id="KW-1185">Reference proteome</keyword>
<dbReference type="InterPro" id="IPR006168">
    <property type="entry name" value="G3P_DH_NAD-dep"/>
</dbReference>
<feature type="binding site" evidence="14">
    <location>
        <position position="260"/>
    </location>
    <ligand>
        <name>NADPH</name>
        <dbReference type="ChEBI" id="CHEBI:57783"/>
    </ligand>
</feature>
<keyword evidence="7 14" id="KW-0443">Lipid metabolism</keyword>
<dbReference type="Gene3D" id="1.10.1040.10">
    <property type="entry name" value="N-(1-d-carboxylethyl)-l-norvaline Dehydrogenase, domain 2"/>
    <property type="match status" value="1"/>
</dbReference>
<feature type="binding site" evidence="14">
    <location>
        <position position="143"/>
    </location>
    <ligand>
        <name>sn-glycerol 3-phosphate</name>
        <dbReference type="ChEBI" id="CHEBI:57597"/>
    </ligand>
</feature>
<dbReference type="InterPro" id="IPR006109">
    <property type="entry name" value="G3P_DH_NAD-dep_C"/>
</dbReference>
<keyword evidence="14" id="KW-0963">Cytoplasm</keyword>
<evidence type="ECO:0000256" key="17">
    <source>
        <dbReference type="PIRSR" id="PIRSR000114-3"/>
    </source>
</evidence>
<evidence type="ECO:0000256" key="7">
    <source>
        <dbReference type="ARBA" id="ARBA00023098"/>
    </source>
</evidence>
<dbReference type="SUPFAM" id="SSF51735">
    <property type="entry name" value="NAD(P)-binding Rossmann-fold domains"/>
    <property type="match status" value="1"/>
</dbReference>
<dbReference type="GO" id="GO:0141153">
    <property type="term" value="F:glycerol-3-phosphate dehydrogenase (NADP+) activity"/>
    <property type="evidence" value="ECO:0007669"/>
    <property type="project" value="RHEA"/>
</dbReference>
<feature type="active site" description="Proton acceptor" evidence="14 15">
    <location>
        <position position="196"/>
    </location>
</feature>
<feature type="binding site" evidence="16">
    <location>
        <position position="110"/>
    </location>
    <ligand>
        <name>substrate</name>
    </ligand>
</feature>
<evidence type="ECO:0000259" key="20">
    <source>
        <dbReference type="Pfam" id="PF07479"/>
    </source>
</evidence>
<evidence type="ECO:0000256" key="14">
    <source>
        <dbReference type="HAMAP-Rule" id="MF_00394"/>
    </source>
</evidence>
<dbReference type="EC" id="1.1.1.94" evidence="11 14"/>
<comment type="subcellular location">
    <subcellularLocation>
        <location evidence="14">Cytoplasm</location>
    </subcellularLocation>
</comment>
<evidence type="ECO:0000256" key="12">
    <source>
        <dbReference type="ARBA" id="ARBA00069372"/>
    </source>
</evidence>
<dbReference type="eggNOG" id="COG0240">
    <property type="taxonomic scope" value="Bacteria"/>
</dbReference>
<evidence type="ECO:0000256" key="13">
    <source>
        <dbReference type="ARBA" id="ARBA00080511"/>
    </source>
</evidence>
<dbReference type="STRING" id="1423807.FD16_GL000168"/>
<feature type="binding site" evidence="14">
    <location>
        <position position="50"/>
    </location>
    <ligand>
        <name>NADPH</name>
        <dbReference type="ChEBI" id="CHEBI:57783"/>
    </ligand>
</feature>
<dbReference type="GO" id="GO:0051287">
    <property type="term" value="F:NAD binding"/>
    <property type="evidence" value="ECO:0007669"/>
    <property type="project" value="InterPro"/>
</dbReference>
<dbReference type="NCBIfam" id="NF000940">
    <property type="entry name" value="PRK00094.1-2"/>
    <property type="match status" value="1"/>
</dbReference>
<evidence type="ECO:0000256" key="1">
    <source>
        <dbReference type="ARBA" id="ARBA00011009"/>
    </source>
</evidence>
<dbReference type="GO" id="GO:0005829">
    <property type="term" value="C:cytosol"/>
    <property type="evidence" value="ECO:0007669"/>
    <property type="project" value="TreeGrafter"/>
</dbReference>
<gene>
    <name evidence="14" type="primary">gpsA</name>
    <name evidence="21" type="ORF">FD16_GL000168</name>
</gene>
<feature type="binding site" evidence="14">
    <location>
        <position position="141"/>
    </location>
    <ligand>
        <name>sn-glycerol 3-phosphate</name>
        <dbReference type="ChEBI" id="CHEBI:57597"/>
    </ligand>
</feature>
<dbReference type="Pfam" id="PF07479">
    <property type="entry name" value="NAD_Gly3P_dh_C"/>
    <property type="match status" value="1"/>
</dbReference>
<keyword evidence="4 14" id="KW-0521">NADP</keyword>
<evidence type="ECO:0000313" key="21">
    <source>
        <dbReference type="EMBL" id="KRM13597.1"/>
    </source>
</evidence>
<evidence type="ECO:0000256" key="4">
    <source>
        <dbReference type="ARBA" id="ARBA00022857"/>
    </source>
</evidence>